<keyword evidence="1" id="KW-0677">Repeat</keyword>
<name>A0A7G3B033_LUTLO</name>
<proteinExistence type="predicted"/>
<dbReference type="PROSITE" id="PS50005">
    <property type="entry name" value="TPR"/>
    <property type="match status" value="1"/>
</dbReference>
<dbReference type="GO" id="GO:0006401">
    <property type="term" value="P:RNA catabolic process"/>
    <property type="evidence" value="ECO:0007669"/>
    <property type="project" value="InterPro"/>
</dbReference>
<evidence type="ECO:0000313" key="4">
    <source>
        <dbReference type="EMBL" id="MBC1177747.1"/>
    </source>
</evidence>
<dbReference type="InterPro" id="IPR039226">
    <property type="entry name" value="Ski3/TTC37"/>
</dbReference>
<dbReference type="SMART" id="SM00028">
    <property type="entry name" value="TPR"/>
    <property type="match status" value="10"/>
</dbReference>
<evidence type="ECO:0000256" key="1">
    <source>
        <dbReference type="ARBA" id="ARBA00022737"/>
    </source>
</evidence>
<sequence>MYVNSFPEATKVVHAKGISIKLLSIYFLLIIMPSEIKEALKEANAAFKNEDHNKAIKICKDILKQDPRNYMAHVLLGAIYEKDASKIEAEKYLRKALTLSNEPLAALQGLARCVPIHDTPEIYGRLLELAPKKYEEIHGKLLKACQEATQANSDACRKFIEIFENEISLEENVENQKRIQSAYMNLSEILIKQKDADEKFPGIFHDCLLRTLHVKDLNQHERYKRALKLFNSMNMKDLVVEKAVEMHDLFTNDPFPLEWICKIYLESIDSSTNDVLPLSIKNKISYYIESLLVRAPNSQIGLLAKGLNMFNEGQIVESRTIIENVLKETPNWVTALKIMSKIHFATEAYILAAHIWESLNVKDISLAKCYIQQEYNVDRAIEICRKLLEDTTICDKERKCINFLLGKAQILLTCGNNENLELFNALGCECDDANYLRAFTLVRHEKNHEEALNVLNKNPVENVDYMLLKGEILFNLERFSSALECFEKASSLCATSSRTFYWISRCNSEQNNPDIEQENLHRCILLNPIHKEGLLKLCSLYRNQGKYDVIERILLECSIHAKDISLKWIWVQLGLHYVTVSKNDEAIKTFRTLLRFDKDDYLIWEILADAYFNNGSYTSALKIYMKIVEETKENIYCEYRVAHIKTVLGHFTEAIKYFEELLAKQSMYVPALKGIAEAHFALGNILLGQRRLGSMRDHMQKAVFYATRACEMKSLCCHWDLLGNIFLKVANLPKQLAHIQVNTKFNTDQENLSSTDVTTLKGDEIYEMSSRCFLRALRENPKDSLLWYNLAVCYYMRACNVCDEVEKRQYFLNSIMYAKQSIAIKPNRWQNWNILGTISIKLGNLCLALHCFVKALHLHKTSAMSWCNLGLMYLNDGEKWLNYDFDGENAVLEELQNMSNTSNRSANRAFGRSQQSNTDYLQAWIGQAITAERLSEEAAIDLFRHCIQLGYHREAALGYSRFVYGILSDAQKLNSDARYQYKIQNMFALPRAHDSMKWCIAEQDETATAASLCLLGYLSYKSNLYREASAVFSRALAKAHNAEDYDAIACNLAYAELKRGNYSEAIEAFKRIQNASYRVSLGLAFSYFKDQQYQEAYSVYENILQDKTLNSVEQATILMAMSSMIYVFHDENETKKVIYQILDLPNRPVEGLYSACALGILHEDSQLAELVVKELNNIESIEMTDINCHHIAFLSSQFYLLKNDRDVGLKYLLTLLHKYPHRAKLRKVIAEFLLQNYPNSSRHLHAASRLSQAVLAIEFGKIDGHCSPEVFAKCLIVAFKALHLLKDKSQKYLLQKAIHLNPTCMENWEYLRAIC</sequence>
<feature type="repeat" description="TPR" evidence="3">
    <location>
        <begin position="567"/>
        <end position="600"/>
    </location>
</feature>
<dbReference type="Gene3D" id="1.25.40.10">
    <property type="entry name" value="Tetratricopeptide repeat domain"/>
    <property type="match status" value="4"/>
</dbReference>
<dbReference type="GO" id="GO:0055087">
    <property type="term" value="C:Ski complex"/>
    <property type="evidence" value="ECO:0007669"/>
    <property type="project" value="InterPro"/>
</dbReference>
<reference evidence="4" key="1">
    <citation type="journal article" date="2020" name="BMC">
        <title>Leishmania infection induces a limited differential gene expression in the sand fly midgut.</title>
        <authorList>
            <person name="Coutinho-Abreu I.V."/>
            <person name="Serafim T.D."/>
            <person name="Meneses C."/>
            <person name="Kamhawi S."/>
            <person name="Oliveira F."/>
            <person name="Valenzuela J.G."/>
        </authorList>
    </citation>
    <scope>NUCLEOTIDE SEQUENCE</scope>
    <source>
        <strain evidence="4">Jacobina</strain>
        <tissue evidence="4">Midgut</tissue>
    </source>
</reference>
<dbReference type="EMBL" id="GITU01009044">
    <property type="protein sequence ID" value="MBC1177747.1"/>
    <property type="molecule type" value="Transcribed_RNA"/>
</dbReference>
<dbReference type="VEuPathDB" id="VectorBase:LLONM1_010938"/>
<dbReference type="Pfam" id="PF13181">
    <property type="entry name" value="TPR_8"/>
    <property type="match status" value="1"/>
</dbReference>
<evidence type="ECO:0000256" key="2">
    <source>
        <dbReference type="ARBA" id="ARBA00022803"/>
    </source>
</evidence>
<dbReference type="InterPro" id="IPR011990">
    <property type="entry name" value="TPR-like_helical_dom_sf"/>
</dbReference>
<accession>A0A7G3B033</accession>
<dbReference type="PANTHER" id="PTHR15704:SF7">
    <property type="entry name" value="SUPERKILLER COMPLEX PROTEIN 3"/>
    <property type="match status" value="1"/>
</dbReference>
<organism evidence="4">
    <name type="scientific">Lutzomyia longipalpis</name>
    <name type="common">Sand fly</name>
    <dbReference type="NCBI Taxonomy" id="7200"/>
    <lineage>
        <taxon>Eukaryota</taxon>
        <taxon>Metazoa</taxon>
        <taxon>Ecdysozoa</taxon>
        <taxon>Arthropoda</taxon>
        <taxon>Hexapoda</taxon>
        <taxon>Insecta</taxon>
        <taxon>Pterygota</taxon>
        <taxon>Neoptera</taxon>
        <taxon>Endopterygota</taxon>
        <taxon>Diptera</taxon>
        <taxon>Nematocera</taxon>
        <taxon>Psychodoidea</taxon>
        <taxon>Psychodidae</taxon>
        <taxon>Lutzomyia</taxon>
        <taxon>Lutzomyia</taxon>
    </lineage>
</organism>
<dbReference type="SUPFAM" id="SSF48452">
    <property type="entry name" value="TPR-like"/>
    <property type="match status" value="4"/>
</dbReference>
<dbReference type="Pfam" id="PF13432">
    <property type="entry name" value="TPR_16"/>
    <property type="match status" value="4"/>
</dbReference>
<protein>
    <submittedName>
        <fullName evidence="4">Putative tpr repeat-containing protein</fullName>
    </submittedName>
</protein>
<evidence type="ECO:0000256" key="3">
    <source>
        <dbReference type="PROSITE-ProRule" id="PRU00339"/>
    </source>
</evidence>
<dbReference type="PANTHER" id="PTHR15704">
    <property type="entry name" value="SUPERKILLER 3 PROTEIN-RELATED"/>
    <property type="match status" value="1"/>
</dbReference>
<dbReference type="InterPro" id="IPR019734">
    <property type="entry name" value="TPR_rpt"/>
</dbReference>
<keyword evidence="2 3" id="KW-0802">TPR repeat</keyword>